<feature type="transmembrane region" description="Helical" evidence="14">
    <location>
        <begin position="484"/>
        <end position="507"/>
    </location>
</feature>
<dbReference type="Gene3D" id="1.20.1730.10">
    <property type="entry name" value="Sodium/glucose cotransporter"/>
    <property type="match status" value="1"/>
</dbReference>
<keyword evidence="5" id="KW-0769">Symport</keyword>
<dbReference type="CDD" id="cd11474">
    <property type="entry name" value="SLC5sbd_CHT"/>
    <property type="match status" value="1"/>
</dbReference>
<evidence type="ECO:0000256" key="10">
    <source>
        <dbReference type="ARBA" id="ARBA00023136"/>
    </source>
</evidence>
<keyword evidence="6" id="KW-0530">Neurotransmitter biosynthesis</keyword>
<keyword evidence="12" id="KW-0739">Sodium transport</keyword>
<evidence type="ECO:0000256" key="3">
    <source>
        <dbReference type="ARBA" id="ARBA00022448"/>
    </source>
</evidence>
<feature type="transmembrane region" description="Helical" evidence="14">
    <location>
        <begin position="6"/>
        <end position="27"/>
    </location>
</feature>
<feature type="transmembrane region" description="Helical" evidence="14">
    <location>
        <begin position="445"/>
        <end position="464"/>
    </location>
</feature>
<feature type="transmembrane region" description="Helical" evidence="14">
    <location>
        <begin position="281"/>
        <end position="302"/>
    </location>
</feature>
<feature type="transmembrane region" description="Helical" evidence="14">
    <location>
        <begin position="84"/>
        <end position="111"/>
    </location>
</feature>
<keyword evidence="4 14" id="KW-0812">Transmembrane</keyword>
<evidence type="ECO:0000256" key="13">
    <source>
        <dbReference type="RuleBase" id="RU362091"/>
    </source>
</evidence>
<keyword evidence="16" id="KW-1185">Reference proteome</keyword>
<dbReference type="GO" id="GO:0005886">
    <property type="term" value="C:plasma membrane"/>
    <property type="evidence" value="ECO:0007669"/>
    <property type="project" value="TreeGrafter"/>
</dbReference>
<keyword evidence="7 14" id="KW-1133">Transmembrane helix</keyword>
<dbReference type="PANTHER" id="PTHR45897:SF5">
    <property type="entry name" value="HIGH AFFINITY CHOLINE TRANSPORTER 1"/>
    <property type="match status" value="1"/>
</dbReference>
<protein>
    <recommendedName>
        <fullName evidence="17">Solute carrier family 5 member 7</fullName>
    </recommendedName>
</protein>
<keyword evidence="10 14" id="KW-0472">Membrane</keyword>
<dbReference type="Pfam" id="PF00474">
    <property type="entry name" value="SSF"/>
    <property type="match status" value="1"/>
</dbReference>
<evidence type="ECO:0000256" key="2">
    <source>
        <dbReference type="ARBA" id="ARBA00006434"/>
    </source>
</evidence>
<evidence type="ECO:0000256" key="8">
    <source>
        <dbReference type="ARBA" id="ARBA00023053"/>
    </source>
</evidence>
<feature type="transmembrane region" description="Helical" evidence="14">
    <location>
        <begin position="410"/>
        <end position="433"/>
    </location>
</feature>
<reference evidence="15" key="3">
    <citation type="submission" date="2025-09" db="UniProtKB">
        <authorList>
            <consortium name="Ensembl"/>
        </authorList>
    </citation>
    <scope>IDENTIFICATION</scope>
</reference>
<feature type="transmembrane region" description="Helical" evidence="14">
    <location>
        <begin position="132"/>
        <end position="155"/>
    </location>
</feature>
<evidence type="ECO:0000256" key="4">
    <source>
        <dbReference type="ARBA" id="ARBA00022692"/>
    </source>
</evidence>
<dbReference type="PANTHER" id="PTHR45897">
    <property type="entry name" value="HIGH-AFFINITY CHOLINE TRANSPORTER 1"/>
    <property type="match status" value="1"/>
</dbReference>
<keyword evidence="9" id="KW-0406">Ion transport</keyword>
<evidence type="ECO:0000313" key="15">
    <source>
        <dbReference type="Ensembl" id="ENSAPEP00000017793.1"/>
    </source>
</evidence>
<evidence type="ECO:0000256" key="11">
    <source>
        <dbReference type="ARBA" id="ARBA00023180"/>
    </source>
</evidence>
<evidence type="ECO:0000256" key="5">
    <source>
        <dbReference type="ARBA" id="ARBA00022847"/>
    </source>
</evidence>
<evidence type="ECO:0000256" key="9">
    <source>
        <dbReference type="ARBA" id="ARBA00023065"/>
    </source>
</evidence>
<dbReference type="Ensembl" id="ENSAPET00000018293.1">
    <property type="protein sequence ID" value="ENSAPEP00000017793.1"/>
    <property type="gene ID" value="ENSAPEG00000012662.1"/>
</dbReference>
<evidence type="ECO:0000256" key="6">
    <source>
        <dbReference type="ARBA" id="ARBA00022979"/>
    </source>
</evidence>
<feature type="transmembrane region" description="Helical" evidence="14">
    <location>
        <begin position="236"/>
        <end position="260"/>
    </location>
</feature>
<dbReference type="AlphaFoldDB" id="A0A3P8T094"/>
<sequence>MALNIPGLIATIVFYLLVLGIGIWASIKSKKDENQTQANHADMALLGNRKISLVVGIFTTTATWVGGTFIIGTAETVYDPKLGLIWAVMPIYSCFQPDLSHFSIQGGLFFAEPMRDKKYVTMMDPFQIKYGNGLSGLLSVAPLMSEIIWVTSTLISLGVTMSVILDLSYAVCIWISAAVAITYTLLGGLYSVAYTDIIQLTLIFITSWLCVPFLFMSPASVDITTTSFNHTFQPPWVGSLTADRAWMWSDVFLLLVNLGFQDFHQRTLSASSSATAKLRCYAAAFLIPTFGIPPVLIGAVAASTDWNQTSYGSPPPFERGQTGLILPLALTHLTPPYISVIGIGAVAAAVMSSTDSALLSSASIFSSNIYKKNLRTKASANEMRWVIRIAVVLFGLAGTSLTFLHTGVVAFWVLGGEIAYILMFPQLVCVLFFNVSNGYGAASGFLVGFFFRLLCGEPLLALPPAIHFPGCTLEDGVYVQYSPIRTICMLIVFATILGVSFLASFLFNKGLIPEKWDVFKIKNHVLVGAHMLEDVAEQRLDDWILEGNKNSTTLTHKEDVDNPRVN</sequence>
<evidence type="ECO:0000256" key="12">
    <source>
        <dbReference type="ARBA" id="ARBA00023201"/>
    </source>
</evidence>
<dbReference type="InterPro" id="IPR052244">
    <property type="entry name" value="Choline_transporter"/>
</dbReference>
<dbReference type="PROSITE" id="PS50283">
    <property type="entry name" value="NA_SOLUT_SYMP_3"/>
    <property type="match status" value="1"/>
</dbReference>
<dbReference type="GO" id="GO:0008292">
    <property type="term" value="P:acetylcholine biosynthetic process"/>
    <property type="evidence" value="ECO:0007669"/>
    <property type="project" value="TreeGrafter"/>
</dbReference>
<dbReference type="InterPro" id="IPR038377">
    <property type="entry name" value="Na/Glc_symporter_sf"/>
</dbReference>
<dbReference type="InterPro" id="IPR001734">
    <property type="entry name" value="Na/solute_symporter"/>
</dbReference>
<keyword evidence="11" id="KW-0325">Glycoprotein</keyword>
<dbReference type="GO" id="GO:0005307">
    <property type="term" value="F:choline:sodium symporter activity"/>
    <property type="evidence" value="ECO:0007669"/>
    <property type="project" value="TreeGrafter"/>
</dbReference>
<proteinExistence type="inferred from homology"/>
<evidence type="ECO:0000313" key="16">
    <source>
        <dbReference type="Proteomes" id="UP000265080"/>
    </source>
</evidence>
<dbReference type="STRING" id="161767.ENSAPEP00000017793"/>
<evidence type="ECO:0008006" key="17">
    <source>
        <dbReference type="Google" id="ProtNLM"/>
    </source>
</evidence>
<keyword evidence="3" id="KW-0813">Transport</keyword>
<name>A0A3P8T094_AMPPE</name>
<evidence type="ECO:0000256" key="7">
    <source>
        <dbReference type="ARBA" id="ARBA00022989"/>
    </source>
</evidence>
<feature type="transmembrane region" description="Helical" evidence="14">
    <location>
        <begin position="167"/>
        <end position="190"/>
    </location>
</feature>
<comment type="subcellular location">
    <subcellularLocation>
        <location evidence="1">Membrane</location>
        <topology evidence="1">Multi-pass membrane protein</topology>
    </subcellularLocation>
</comment>
<organism evidence="15 16">
    <name type="scientific">Amphiprion percula</name>
    <name type="common">Orange clownfish</name>
    <name type="synonym">Lutjanus percula</name>
    <dbReference type="NCBI Taxonomy" id="161767"/>
    <lineage>
        <taxon>Eukaryota</taxon>
        <taxon>Metazoa</taxon>
        <taxon>Chordata</taxon>
        <taxon>Craniata</taxon>
        <taxon>Vertebrata</taxon>
        <taxon>Euteleostomi</taxon>
        <taxon>Actinopterygii</taxon>
        <taxon>Neopterygii</taxon>
        <taxon>Teleostei</taxon>
        <taxon>Neoteleostei</taxon>
        <taxon>Acanthomorphata</taxon>
        <taxon>Ovalentaria</taxon>
        <taxon>Pomacentridae</taxon>
        <taxon>Amphiprion</taxon>
    </lineage>
</organism>
<accession>A0A3P8T094</accession>
<dbReference type="Proteomes" id="UP000265080">
    <property type="component" value="Chromosome 20"/>
</dbReference>
<reference evidence="15" key="2">
    <citation type="submission" date="2025-08" db="UniProtKB">
        <authorList>
            <consortium name="Ensembl"/>
        </authorList>
    </citation>
    <scope>IDENTIFICATION</scope>
</reference>
<keyword evidence="8" id="KW-0915">Sodium</keyword>
<reference evidence="15 16" key="1">
    <citation type="submission" date="2018-03" db="EMBL/GenBank/DDBJ databases">
        <title>Finding Nemo's genes: A chromosome-scale reference assembly of the genome of the orange clownfish Amphiprion percula.</title>
        <authorList>
            <person name="Lehmann R."/>
        </authorList>
    </citation>
    <scope>NUCLEOTIDE SEQUENCE</scope>
</reference>
<feature type="transmembrane region" description="Helical" evidence="14">
    <location>
        <begin position="385"/>
        <end position="404"/>
    </location>
</feature>
<evidence type="ECO:0000256" key="14">
    <source>
        <dbReference type="SAM" id="Phobius"/>
    </source>
</evidence>
<dbReference type="GeneTree" id="ENSGT00940000163454"/>
<feature type="transmembrane region" description="Helical" evidence="14">
    <location>
        <begin position="51"/>
        <end position="72"/>
    </location>
</feature>
<evidence type="ECO:0000256" key="1">
    <source>
        <dbReference type="ARBA" id="ARBA00004141"/>
    </source>
</evidence>
<comment type="similarity">
    <text evidence="2 13">Belongs to the sodium:solute symporter (SSF) (TC 2.A.21) family.</text>
</comment>
<feature type="transmembrane region" description="Helical" evidence="14">
    <location>
        <begin position="197"/>
        <end position="216"/>
    </location>
</feature>